<reference evidence="2" key="1">
    <citation type="journal article" date="2023" name="Nat. Plants">
        <title>Single-cell RNA sequencing provides a high-resolution roadmap for understanding the multicellular compartmentation of specialized metabolism.</title>
        <authorList>
            <person name="Sun S."/>
            <person name="Shen X."/>
            <person name="Li Y."/>
            <person name="Li Y."/>
            <person name="Wang S."/>
            <person name="Li R."/>
            <person name="Zhang H."/>
            <person name="Shen G."/>
            <person name="Guo B."/>
            <person name="Wei J."/>
            <person name="Xu J."/>
            <person name="St-Pierre B."/>
            <person name="Chen S."/>
            <person name="Sun C."/>
        </authorList>
    </citation>
    <scope>NUCLEOTIDE SEQUENCE [LARGE SCALE GENOMIC DNA]</scope>
</reference>
<dbReference type="EMBL" id="CM044708">
    <property type="protein sequence ID" value="KAI5651151.1"/>
    <property type="molecule type" value="Genomic_DNA"/>
</dbReference>
<evidence type="ECO:0000313" key="2">
    <source>
        <dbReference type="Proteomes" id="UP001060085"/>
    </source>
</evidence>
<gene>
    <name evidence="1" type="ORF">M9H77_37156</name>
</gene>
<name>A0ACB9ZV58_CATRO</name>
<organism evidence="1 2">
    <name type="scientific">Catharanthus roseus</name>
    <name type="common">Madagascar periwinkle</name>
    <name type="synonym">Vinca rosea</name>
    <dbReference type="NCBI Taxonomy" id="4058"/>
    <lineage>
        <taxon>Eukaryota</taxon>
        <taxon>Viridiplantae</taxon>
        <taxon>Streptophyta</taxon>
        <taxon>Embryophyta</taxon>
        <taxon>Tracheophyta</taxon>
        <taxon>Spermatophyta</taxon>
        <taxon>Magnoliopsida</taxon>
        <taxon>eudicotyledons</taxon>
        <taxon>Gunneridae</taxon>
        <taxon>Pentapetalae</taxon>
        <taxon>asterids</taxon>
        <taxon>lamiids</taxon>
        <taxon>Gentianales</taxon>
        <taxon>Apocynaceae</taxon>
        <taxon>Rauvolfioideae</taxon>
        <taxon>Vinceae</taxon>
        <taxon>Catharanthinae</taxon>
        <taxon>Catharanthus</taxon>
    </lineage>
</organism>
<accession>A0ACB9ZV58</accession>
<comment type="caution">
    <text evidence="1">The sequence shown here is derived from an EMBL/GenBank/DDBJ whole genome shotgun (WGS) entry which is preliminary data.</text>
</comment>
<sequence>MSCFNMLLLLLLLVVSCTVSSSANSAAPRPHIADVNILMPPKMTYPVEYRLQGTDGCFKWSWDHHDILALLPEYNSTSRCSTSARLKSIAPYSGRKETAVYATDLNTGMVIRCKVYIDIFSRIQIFHNSIKLDLDGLATLRVRAFDREENVFSSLVGLQFMWHLMPENDGLSHHLVHVPLKDSPQSDCGGLCGDLDIQVKLEDSGVFSDLYVVKGLEIGHETVSVRLIEPSFEHMEDRISLTVAEAMSLDPPSPVFVLIGAVVHYSLKVIRGNIPDVVSLPSPFHRWSVLNSSVAQVDSRLGEVHARNLGFTTVIVEDTRVAGHIQTSSLHVVLPDTLMLYILPLSPSSSPIEGISHSSSMARWYIVSGRQYLIYLKVFSQGQGAQEIYVTENDDIKLHDDQCEFWNIFPVSDTVAVKPNSKILEAIAYGLGKVTASLMYHTGADDRKEVIKVVQEVMVCDQVKFSMSSEPRRVLLPWAPGISQEFQLKVTGGCAMASSDYRWFSSNIDIVSVSATGIVQSKNPGKATVKAVSVYDPLNYDEVVIEVSIPSSMVMLQNFPVEILVGSHLKPSVTLKAPDGAYFDRCDAFSSFIKWKTESNFFVVTNATHESLLSGKEKMLEDVRSSFGPPCAWTHIYASNSGRTLLHATLTKDYQQLDQSKGGFIVLKASLQIGAYMPLLLHEVSDGNQFGGYWLNLTEVEAGNQLQNLEHLYLVPGTYFDIMLRGGPERWEQDVEFIETLDTLETTDKKQAYNKDGVLVMQVYSGHGTLYRLKCERKGTFKLVFKRGNLIGDSHPLPAISEAQLFLMCEYPSSIVLIADETLNSAETIESAIQADRAPGRIRATPITVANGRTIRLSAVGISDMGKAFGNSSSLHLNWELSNCAQLAFWDDNCNSAMAKSSWERFLGLQNTSGLCTVRATVVGHHVSAVNEHFNIARLENTLTDAATLQIVSSLRINPEFSLIFFSNDARMKLSLTGGSCFLDTHINDSRVLEVVKLPVDLQCSQLMLAPKRLGTALVTVFDIGLAPSLSASSVVQVADIDWIKITSGDEISIMEGYSVSINFLAGIHDGLAFDASQYAYMNIRVHIEDHIVELADDPDFLSSSEGYVTAPNLTILGANLGVTTLYLSARRHSGDEVISQSIKVEVYAPPRIHPSYIFLVPGASYVLTVRGGPTFGSQVEYYSIDDETAKVHKSLGRLSAISPGNTTVVARFYGNGNNTICHAHGTLEVGVPSSAALNVQSELLGVGCKMPIFPSLSKGNLFSFYELCGNFKWTIGDEDIFGFSDSFQGTNYSTVEKFRSSDYLDDKELGFLKVLQSRSPGKTGVTVSFSCDFISNSFSESRSYSSFVSLSVVPDLPLAQGSPITWILPPHYISSNLLPLSSNPYSKGDAASRKSFIAYSLLGESSENAREVHHDVVLDGGRVKTREAGSLACIQAKDRSTGRTEVASCVRVAEVSQARILTEDVVLLKLAVGSEIDLPIKYYDVLGYAFHEAYNVKMVEAETNFPDIVNIDESRDDGKVRLRAVSHGKALVRIAFTNAPHKSDYLMISTGAQLHPTNPVLLKGSHLNFHIEGLSDQSLGRWFSANKSVLNVNTLSGEAEAIGEGSTQVYYEGSNLKLQTRVTVSNGNLVSVVAPKEILTNSPPFPAKGYLFSVELTDAFNNKHKAAGKGEILFDCTVDPPFVGFVKPWKDLDTGKSYCIFFPYFPEHLVRSAPKNQDMRKGILISVNASVQGENNILGSASALFVGGFSLLEMDEKSLQLNLTDNYSRTFITIVGNTDVKLHHDQDHFSVKAIDSKDSARGGYALYEIKLVRNEHFKDKLIIITLPATGQRMEVSVNYEPDESHRGLPDFYKMVMLTALMFVILLVATIIVCRGGGDRGSSIRTDRILSPAAAETGTPMPPRRSPVRDEVSPRTPEPFIDYVRRTIDETPYYRQDVRRRANPQNTF</sequence>
<protein>
    <submittedName>
        <fullName evidence="1">Uncharacterized protein</fullName>
    </submittedName>
</protein>
<keyword evidence="2" id="KW-1185">Reference proteome</keyword>
<dbReference type="Proteomes" id="UP001060085">
    <property type="component" value="Linkage Group LG08"/>
</dbReference>
<proteinExistence type="predicted"/>
<evidence type="ECO:0000313" key="1">
    <source>
        <dbReference type="EMBL" id="KAI5651151.1"/>
    </source>
</evidence>